<dbReference type="InterPro" id="IPR006442">
    <property type="entry name" value="Antitoxin_Phd/YefM"/>
</dbReference>
<dbReference type="InterPro" id="IPR036165">
    <property type="entry name" value="YefM-like_sf"/>
</dbReference>
<evidence type="ECO:0000256" key="2">
    <source>
        <dbReference type="RuleBase" id="RU362080"/>
    </source>
</evidence>
<protein>
    <recommendedName>
        <fullName evidence="2">Antitoxin</fullName>
    </recommendedName>
</protein>
<dbReference type="Pfam" id="PF02604">
    <property type="entry name" value="PhdYeFM_antitox"/>
    <property type="match status" value="1"/>
</dbReference>
<feature type="region of interest" description="Disordered" evidence="3">
    <location>
        <begin position="54"/>
        <end position="84"/>
    </location>
</feature>
<dbReference type="EMBL" id="JBHSDL010000014">
    <property type="protein sequence ID" value="MFC4375704.1"/>
    <property type="molecule type" value="Genomic_DNA"/>
</dbReference>
<comment type="similarity">
    <text evidence="1 2">Belongs to the phD/YefM antitoxin family.</text>
</comment>
<evidence type="ECO:0000313" key="4">
    <source>
        <dbReference type="EMBL" id="MFC4375704.1"/>
    </source>
</evidence>
<evidence type="ECO:0000256" key="3">
    <source>
        <dbReference type="SAM" id="MobiDB-lite"/>
    </source>
</evidence>
<comment type="function">
    <text evidence="2">Antitoxin component of a type II toxin-antitoxin (TA) system.</text>
</comment>
<sequence length="84" mass="9512">MEIGVRELRDHLSRHLSDVRAGRTVTVTDHGTPIARIVPIDRLTALEQLRAEGRVQPARKRKQRAVEPVKANGTVSDLIENQRR</sequence>
<reference evidence="5" key="1">
    <citation type="journal article" date="2019" name="Int. J. Syst. Evol. Microbiol.">
        <title>The Global Catalogue of Microorganisms (GCM) 10K type strain sequencing project: providing services to taxonomists for standard genome sequencing and annotation.</title>
        <authorList>
            <consortium name="The Broad Institute Genomics Platform"/>
            <consortium name="The Broad Institute Genome Sequencing Center for Infectious Disease"/>
            <person name="Wu L."/>
            <person name="Ma J."/>
        </authorList>
    </citation>
    <scope>NUCLEOTIDE SEQUENCE [LARGE SCALE GENOMIC DNA]</scope>
    <source>
        <strain evidence="5">IBRC-M 10490</strain>
    </source>
</reference>
<dbReference type="PANTHER" id="PTHR35377">
    <property type="entry name" value="ANTITOXIN VAPB49-RELATED-RELATED"/>
    <property type="match status" value="1"/>
</dbReference>
<evidence type="ECO:0000256" key="1">
    <source>
        <dbReference type="ARBA" id="ARBA00009981"/>
    </source>
</evidence>
<dbReference type="Gene3D" id="3.40.1620.10">
    <property type="entry name" value="YefM-like domain"/>
    <property type="match status" value="1"/>
</dbReference>
<dbReference type="RefSeq" id="WP_378562847.1">
    <property type="nucleotide sequence ID" value="NZ_JBHSDL010000014.1"/>
</dbReference>
<accession>A0ABV8VI49</accession>
<keyword evidence="5" id="KW-1185">Reference proteome</keyword>
<gene>
    <name evidence="4" type="ORF">ACFO5K_16510</name>
</gene>
<evidence type="ECO:0000313" key="5">
    <source>
        <dbReference type="Proteomes" id="UP001595844"/>
    </source>
</evidence>
<proteinExistence type="inferred from homology"/>
<name>A0ABV8VI49_9NOCA</name>
<dbReference type="NCBIfam" id="TIGR01552">
    <property type="entry name" value="phd_fam"/>
    <property type="match status" value="1"/>
</dbReference>
<dbReference type="Proteomes" id="UP001595844">
    <property type="component" value="Unassembled WGS sequence"/>
</dbReference>
<organism evidence="4 5">
    <name type="scientific">Nocardia halotolerans</name>
    <dbReference type="NCBI Taxonomy" id="1755878"/>
    <lineage>
        <taxon>Bacteria</taxon>
        <taxon>Bacillati</taxon>
        <taxon>Actinomycetota</taxon>
        <taxon>Actinomycetes</taxon>
        <taxon>Mycobacteriales</taxon>
        <taxon>Nocardiaceae</taxon>
        <taxon>Nocardia</taxon>
    </lineage>
</organism>
<comment type="caution">
    <text evidence="4">The sequence shown here is derived from an EMBL/GenBank/DDBJ whole genome shotgun (WGS) entry which is preliminary data.</text>
</comment>
<dbReference type="PANTHER" id="PTHR35377:SF5">
    <property type="entry name" value="ANTITOXIN VAPB46"/>
    <property type="match status" value="1"/>
</dbReference>
<dbReference type="SUPFAM" id="SSF143120">
    <property type="entry name" value="YefM-like"/>
    <property type="match status" value="1"/>
</dbReference>
<dbReference type="InterPro" id="IPR051416">
    <property type="entry name" value="phD-YefM_TA_antitoxins"/>
</dbReference>